<gene>
    <name evidence="2" type="ORF">ACCQ42_02025</name>
</gene>
<dbReference type="InterPro" id="IPR020970">
    <property type="entry name" value="Bacteriocin_IIc"/>
</dbReference>
<name>A0ABW9MC67_9FIRM</name>
<organism evidence="2 3">
    <name type="scientific">Anaerococcus kampingae</name>
    <dbReference type="NCBI Taxonomy" id="3115614"/>
    <lineage>
        <taxon>Bacteria</taxon>
        <taxon>Bacillati</taxon>
        <taxon>Bacillota</taxon>
        <taxon>Tissierellia</taxon>
        <taxon>Tissierellales</taxon>
        <taxon>Peptoniphilaceae</taxon>
        <taxon>Anaerococcus</taxon>
    </lineage>
</organism>
<evidence type="ECO:0000256" key="1">
    <source>
        <dbReference type="SAM" id="Phobius"/>
    </source>
</evidence>
<accession>A0ABW9MC67</accession>
<sequence length="84" mass="8808">MTNKMTIKKTLKTVFFLALALILMPNIYFIANKLGITLAPGWYQNMVDWVSSGGTIAGAFAAIAGVTVPAWLSVAVAGFGLASA</sequence>
<keyword evidence="1" id="KW-0812">Transmembrane</keyword>
<dbReference type="Proteomes" id="UP001637994">
    <property type="component" value="Unassembled WGS sequence"/>
</dbReference>
<keyword evidence="1" id="KW-1133">Transmembrane helix</keyword>
<feature type="transmembrane region" description="Helical" evidence="1">
    <location>
        <begin position="59"/>
        <end position="82"/>
    </location>
</feature>
<protein>
    <submittedName>
        <fullName evidence="2">Class IIc cyclic bacteriocin</fullName>
    </submittedName>
</protein>
<proteinExistence type="predicted"/>
<keyword evidence="1" id="KW-0472">Membrane</keyword>
<keyword evidence="3" id="KW-1185">Reference proteome</keyword>
<dbReference type="Pfam" id="PF12173">
    <property type="entry name" value="BacteriocIIc_cy"/>
    <property type="match status" value="1"/>
</dbReference>
<evidence type="ECO:0000313" key="2">
    <source>
        <dbReference type="EMBL" id="MFO3666548.1"/>
    </source>
</evidence>
<reference evidence="2 3" key="1">
    <citation type="journal article" date="2025" name="Anaerobe">
        <title>Description of Anaerococcus kampingiae sp. nov., Anaerococcus groningensis sp. nov., Anaerococcus martiniensis sp. nov., and Anaerococcus cruorum sp. nov., isolated from human clinical specimens.</title>
        <authorList>
            <person name="Boiten K.E."/>
            <person name="Meijer J."/>
            <person name="van Wezel E.M."/>
            <person name="Veloo A.C.M."/>
        </authorList>
    </citation>
    <scope>NUCLEOTIDE SEQUENCE [LARGE SCALE GENOMIC DNA]</scope>
    <source>
        <strain evidence="2 3">ENR0874</strain>
    </source>
</reference>
<comment type="caution">
    <text evidence="2">The sequence shown here is derived from an EMBL/GenBank/DDBJ whole genome shotgun (WGS) entry which is preliminary data.</text>
</comment>
<dbReference type="EMBL" id="JBGMEF010000011">
    <property type="protein sequence ID" value="MFO3666548.1"/>
    <property type="molecule type" value="Genomic_DNA"/>
</dbReference>
<dbReference type="RefSeq" id="WP_410035198.1">
    <property type="nucleotide sequence ID" value="NZ_JBGMEF010000011.1"/>
</dbReference>
<evidence type="ECO:0000313" key="3">
    <source>
        <dbReference type="Proteomes" id="UP001637994"/>
    </source>
</evidence>